<dbReference type="EMBL" id="AZEF01000011">
    <property type="protein sequence ID" value="KRL02600.1"/>
    <property type="molecule type" value="Genomic_DNA"/>
</dbReference>
<dbReference type="PANTHER" id="PTHR22916:SF3">
    <property type="entry name" value="UDP-GLCNAC:BETAGAL BETA-1,3-N-ACETYLGLUCOSAMINYLTRANSFERASE-LIKE PROTEIN 1"/>
    <property type="match status" value="1"/>
</dbReference>
<dbReference type="PANTHER" id="PTHR22916">
    <property type="entry name" value="GLYCOSYLTRANSFERASE"/>
    <property type="match status" value="1"/>
</dbReference>
<dbReference type="Proteomes" id="UP000051621">
    <property type="component" value="Unassembled WGS sequence"/>
</dbReference>
<feature type="domain" description="Glycosyltransferase 2-like" evidence="1">
    <location>
        <begin position="12"/>
        <end position="130"/>
    </location>
</feature>
<dbReference type="InterPro" id="IPR029044">
    <property type="entry name" value="Nucleotide-diphossugar_trans"/>
</dbReference>
<sequence length="348" mass="41121">MNNKVKTTPFFSIIIPIYNQDRFLSECLRSVVNQTFQDFECILVNDGSTDNSLEICRIFQKKYSQKFILKNKANEGVVETRRKGIEISRGKYIVFLDSDDKLSLNALNVLKNSLKLKKVDLLLFNLSKSEKLNVPMYSYGFETSTYFQGSSMQYIYQLILGTEKLNSLSSKCINRKLFSKIQESKNERSISTYEDFMESLKIVDNSNSVMYISDILYYYRENKTSVTSYYNRMELHNIEYVNKLRMKYALKWNHNDDSLIDLSNKMISKSYYVCIMSVINSELDLISKKKEIHRIRNSIYYNEYRGYTPNFKHFYKVLAFKIIKDNNLFGMILLILLKKIRGNRLKVR</sequence>
<dbReference type="Pfam" id="PF00535">
    <property type="entry name" value="Glycos_transf_2"/>
    <property type="match status" value="1"/>
</dbReference>
<proteinExistence type="predicted"/>
<dbReference type="SUPFAM" id="SSF53448">
    <property type="entry name" value="Nucleotide-diphospho-sugar transferases"/>
    <property type="match status" value="1"/>
</dbReference>
<gene>
    <name evidence="2" type="ORF">FC81_GL000637</name>
</gene>
<protein>
    <recommendedName>
        <fullName evidence="1">Glycosyltransferase 2-like domain-containing protein</fullName>
    </recommendedName>
</protein>
<dbReference type="STRING" id="1423731.FC81_GL000637"/>
<dbReference type="AlphaFoldDB" id="A0A0R1MG18"/>
<dbReference type="PATRIC" id="fig|1423731.3.peg.651"/>
<organism evidence="2 3">
    <name type="scientific">Liquorilactobacillus capillatus DSM 19910</name>
    <dbReference type="NCBI Taxonomy" id="1423731"/>
    <lineage>
        <taxon>Bacteria</taxon>
        <taxon>Bacillati</taxon>
        <taxon>Bacillota</taxon>
        <taxon>Bacilli</taxon>
        <taxon>Lactobacillales</taxon>
        <taxon>Lactobacillaceae</taxon>
        <taxon>Liquorilactobacillus</taxon>
    </lineage>
</organism>
<dbReference type="RefSeq" id="WP_057742787.1">
    <property type="nucleotide sequence ID" value="NZ_AZEF01000011.1"/>
</dbReference>
<name>A0A0R1MG18_9LACO</name>
<dbReference type="InterPro" id="IPR001173">
    <property type="entry name" value="Glyco_trans_2-like"/>
</dbReference>
<comment type="caution">
    <text evidence="2">The sequence shown here is derived from an EMBL/GenBank/DDBJ whole genome shotgun (WGS) entry which is preliminary data.</text>
</comment>
<accession>A0A0R1MG18</accession>
<keyword evidence="3" id="KW-1185">Reference proteome</keyword>
<dbReference type="GO" id="GO:0016758">
    <property type="term" value="F:hexosyltransferase activity"/>
    <property type="evidence" value="ECO:0007669"/>
    <property type="project" value="UniProtKB-ARBA"/>
</dbReference>
<evidence type="ECO:0000313" key="2">
    <source>
        <dbReference type="EMBL" id="KRL02600.1"/>
    </source>
</evidence>
<dbReference type="CDD" id="cd00761">
    <property type="entry name" value="Glyco_tranf_GTA_type"/>
    <property type="match status" value="1"/>
</dbReference>
<evidence type="ECO:0000259" key="1">
    <source>
        <dbReference type="Pfam" id="PF00535"/>
    </source>
</evidence>
<evidence type="ECO:0000313" key="3">
    <source>
        <dbReference type="Proteomes" id="UP000051621"/>
    </source>
</evidence>
<dbReference type="Gene3D" id="3.90.550.10">
    <property type="entry name" value="Spore Coat Polysaccharide Biosynthesis Protein SpsA, Chain A"/>
    <property type="match status" value="1"/>
</dbReference>
<reference evidence="2 3" key="1">
    <citation type="journal article" date="2015" name="Genome Announc.">
        <title>Expanding the biotechnology potential of lactobacilli through comparative genomics of 213 strains and associated genera.</title>
        <authorList>
            <person name="Sun Z."/>
            <person name="Harris H.M."/>
            <person name="McCann A."/>
            <person name="Guo C."/>
            <person name="Argimon S."/>
            <person name="Zhang W."/>
            <person name="Yang X."/>
            <person name="Jeffery I.B."/>
            <person name="Cooney J.C."/>
            <person name="Kagawa T.F."/>
            <person name="Liu W."/>
            <person name="Song Y."/>
            <person name="Salvetti E."/>
            <person name="Wrobel A."/>
            <person name="Rasinkangas P."/>
            <person name="Parkhill J."/>
            <person name="Rea M.C."/>
            <person name="O'Sullivan O."/>
            <person name="Ritari J."/>
            <person name="Douillard F.P."/>
            <person name="Paul Ross R."/>
            <person name="Yang R."/>
            <person name="Briner A.E."/>
            <person name="Felis G.E."/>
            <person name="de Vos W.M."/>
            <person name="Barrangou R."/>
            <person name="Klaenhammer T.R."/>
            <person name="Caufield P.W."/>
            <person name="Cui Y."/>
            <person name="Zhang H."/>
            <person name="O'Toole P.W."/>
        </authorList>
    </citation>
    <scope>NUCLEOTIDE SEQUENCE [LARGE SCALE GENOMIC DNA]</scope>
    <source>
        <strain evidence="2 3">DSM 19910</strain>
    </source>
</reference>
<dbReference type="OrthoDB" id="396512at2"/>